<evidence type="ECO:0000259" key="2">
    <source>
        <dbReference type="Pfam" id="PF00857"/>
    </source>
</evidence>
<evidence type="ECO:0000313" key="4">
    <source>
        <dbReference type="Proteomes" id="UP001236500"/>
    </source>
</evidence>
<evidence type="ECO:0000256" key="1">
    <source>
        <dbReference type="ARBA" id="ARBA00022801"/>
    </source>
</evidence>
<reference evidence="3 4" key="1">
    <citation type="submission" date="2023-02" db="EMBL/GenBank/DDBJ databases">
        <title>Description and genomic characterization of Microbulbifer bruguierae sp. nov., isolated from the sediment of mangrove plant Bruguiera sexangula.</title>
        <authorList>
            <person name="Long M."/>
        </authorList>
    </citation>
    <scope>NUCLEOTIDE SEQUENCE [LARGE SCALE GENOMIC DNA]</scope>
    <source>
        <strain evidence="3 4">H12</strain>
    </source>
</reference>
<dbReference type="PANTHER" id="PTHR43540:SF1">
    <property type="entry name" value="ISOCHORISMATASE HYDROLASE"/>
    <property type="match status" value="1"/>
</dbReference>
<dbReference type="PANTHER" id="PTHR43540">
    <property type="entry name" value="PEROXYUREIDOACRYLATE/UREIDOACRYLATE AMIDOHYDROLASE-RELATED"/>
    <property type="match status" value="1"/>
</dbReference>
<feature type="domain" description="Isochorismatase-like" evidence="2">
    <location>
        <begin position="15"/>
        <end position="185"/>
    </location>
</feature>
<organism evidence="3 4">
    <name type="scientific">Microbulbifer bruguierae</name>
    <dbReference type="NCBI Taxonomy" id="3029061"/>
    <lineage>
        <taxon>Bacteria</taxon>
        <taxon>Pseudomonadati</taxon>
        <taxon>Pseudomonadota</taxon>
        <taxon>Gammaproteobacteria</taxon>
        <taxon>Cellvibrionales</taxon>
        <taxon>Microbulbiferaceae</taxon>
        <taxon>Microbulbifer</taxon>
    </lineage>
</organism>
<gene>
    <name evidence="3" type="ORF">PVT68_00685</name>
</gene>
<dbReference type="RefSeq" id="WP_280320651.1">
    <property type="nucleotide sequence ID" value="NZ_CP118605.1"/>
</dbReference>
<dbReference type="EMBL" id="CP118605">
    <property type="protein sequence ID" value="WGL16831.1"/>
    <property type="molecule type" value="Genomic_DNA"/>
</dbReference>
<dbReference type="Gene3D" id="3.40.50.850">
    <property type="entry name" value="Isochorismatase-like"/>
    <property type="match status" value="1"/>
</dbReference>
<sequence>MDLKRNSLGIGERPALLLVDMINGFTNPECPLGTHCPEVIQANQQLLNAFRARCLPIFFTTVVYRDTAQARVFRERIPHLEWLQAESPWVEVDAHLAMQAGEILIEKQWPSAFFRTDLAAHIASEGVDSIVVTGLTTSGCVRASVVDALQHDLRVVVAEEAVGDRNPDAHRANLFDMHAKYADVEKLASVLQAVAALPMANCRETSPN</sequence>
<dbReference type="InterPro" id="IPR050272">
    <property type="entry name" value="Isochorismatase-like_hydrls"/>
</dbReference>
<keyword evidence="4" id="KW-1185">Reference proteome</keyword>
<proteinExistence type="predicted"/>
<dbReference type="SUPFAM" id="SSF52499">
    <property type="entry name" value="Isochorismatase-like hydrolases"/>
    <property type="match status" value="1"/>
</dbReference>
<dbReference type="InterPro" id="IPR000868">
    <property type="entry name" value="Isochorismatase-like_dom"/>
</dbReference>
<dbReference type="Pfam" id="PF00857">
    <property type="entry name" value="Isochorismatase"/>
    <property type="match status" value="1"/>
</dbReference>
<accession>A0ABY8ND25</accession>
<dbReference type="Proteomes" id="UP001236500">
    <property type="component" value="Chromosome"/>
</dbReference>
<dbReference type="InterPro" id="IPR036380">
    <property type="entry name" value="Isochorismatase-like_sf"/>
</dbReference>
<keyword evidence="1" id="KW-0378">Hydrolase</keyword>
<protein>
    <submittedName>
        <fullName evidence="3">Isochorismatase family protein</fullName>
    </submittedName>
</protein>
<evidence type="ECO:0000313" key="3">
    <source>
        <dbReference type="EMBL" id="WGL16831.1"/>
    </source>
</evidence>
<name>A0ABY8ND25_9GAMM</name>